<name>A0A512CYZ3_9MICO</name>
<evidence type="ECO:0000256" key="1">
    <source>
        <dbReference type="SAM" id="Phobius"/>
    </source>
</evidence>
<dbReference type="RefSeq" id="WP_147064490.1">
    <property type="nucleotide sequence ID" value="NZ_BAAARO010000023.1"/>
</dbReference>
<evidence type="ECO:0000313" key="2">
    <source>
        <dbReference type="EMBL" id="GEO29438.1"/>
    </source>
</evidence>
<reference evidence="2 3" key="1">
    <citation type="submission" date="2019-07" db="EMBL/GenBank/DDBJ databases">
        <title>Whole genome shotgun sequence of Terrabacter aerolatus NBRC 106305.</title>
        <authorList>
            <person name="Hosoyama A."/>
            <person name="Uohara A."/>
            <person name="Ohji S."/>
            <person name="Ichikawa N."/>
        </authorList>
    </citation>
    <scope>NUCLEOTIDE SEQUENCE [LARGE SCALE GENOMIC DNA]</scope>
    <source>
        <strain evidence="2 3">NBRC 106305</strain>
    </source>
</reference>
<accession>A0A512CYZ3</accession>
<keyword evidence="1" id="KW-0472">Membrane</keyword>
<sequence>MPLLVALVTSLLVKASIDPGPYQQLIAQLVGGAVATAYYVAVRVFETYVKPRFGWLLGYAKQPTYDAPAAPSDASPSGAVATEATEGIPEGAPVEVVPAGSVGDGLGDAVSGVADGIFGCDTKTDATYLGRHE</sequence>
<gene>
    <name evidence="2" type="ORF">TAE01_12480</name>
</gene>
<keyword evidence="3" id="KW-1185">Reference proteome</keyword>
<comment type="caution">
    <text evidence="2">The sequence shown here is derived from an EMBL/GenBank/DDBJ whole genome shotgun (WGS) entry which is preliminary data.</text>
</comment>
<evidence type="ECO:0000313" key="3">
    <source>
        <dbReference type="Proteomes" id="UP000321534"/>
    </source>
</evidence>
<dbReference type="Proteomes" id="UP000321534">
    <property type="component" value="Unassembled WGS sequence"/>
</dbReference>
<dbReference type="OrthoDB" id="3872287at2"/>
<dbReference type="AlphaFoldDB" id="A0A512CYZ3"/>
<proteinExistence type="predicted"/>
<feature type="transmembrane region" description="Helical" evidence="1">
    <location>
        <begin position="25"/>
        <end position="45"/>
    </location>
</feature>
<organism evidence="2 3">
    <name type="scientific">Terrabacter aerolatus</name>
    <dbReference type="NCBI Taxonomy" id="422442"/>
    <lineage>
        <taxon>Bacteria</taxon>
        <taxon>Bacillati</taxon>
        <taxon>Actinomycetota</taxon>
        <taxon>Actinomycetes</taxon>
        <taxon>Micrococcales</taxon>
        <taxon>Intrasporangiaceae</taxon>
        <taxon>Terrabacter</taxon>
    </lineage>
</organism>
<keyword evidence="1" id="KW-1133">Transmembrane helix</keyword>
<keyword evidence="1" id="KW-0812">Transmembrane</keyword>
<protein>
    <submittedName>
        <fullName evidence="2">Uncharacterized protein</fullName>
    </submittedName>
</protein>
<dbReference type="EMBL" id="BJYX01000004">
    <property type="protein sequence ID" value="GEO29438.1"/>
    <property type="molecule type" value="Genomic_DNA"/>
</dbReference>